<dbReference type="SMART" id="SM00342">
    <property type="entry name" value="HTH_ARAC"/>
    <property type="match status" value="1"/>
</dbReference>
<dbReference type="Pfam" id="PF02311">
    <property type="entry name" value="AraC_binding"/>
    <property type="match status" value="1"/>
</dbReference>
<dbReference type="Gene3D" id="1.10.10.60">
    <property type="entry name" value="Homeodomain-like"/>
    <property type="match status" value="2"/>
</dbReference>
<proteinExistence type="predicted"/>
<dbReference type="SUPFAM" id="SSF46689">
    <property type="entry name" value="Homeodomain-like"/>
    <property type="match status" value="1"/>
</dbReference>
<dbReference type="PATRIC" id="fig|400092.3.peg.718"/>
<dbReference type="PANTHER" id="PTHR43280">
    <property type="entry name" value="ARAC-FAMILY TRANSCRIPTIONAL REGULATOR"/>
    <property type="match status" value="1"/>
</dbReference>
<reference evidence="5 6" key="1">
    <citation type="journal article" date="2015" name="Sci. Rep.">
        <title>Unraveling adaptation of Pontibacter korlensis to radiation and infertility in desert through complete genome and comparative transcriptomic analysis.</title>
        <authorList>
            <person name="Dai J."/>
            <person name="Dai W."/>
            <person name="Qiu C."/>
            <person name="Yang Z."/>
            <person name="Zhang Y."/>
            <person name="Zhou M."/>
            <person name="Zhang L."/>
            <person name="Fang C."/>
            <person name="Gao Q."/>
            <person name="Yang Q."/>
            <person name="Li X."/>
            <person name="Wang Z."/>
            <person name="Wang Z."/>
            <person name="Jia Z."/>
            <person name="Chen X."/>
        </authorList>
    </citation>
    <scope>NUCLEOTIDE SEQUENCE [LARGE SCALE GENOMIC DNA]</scope>
    <source>
        <strain evidence="5 6">X14-1T</strain>
    </source>
</reference>
<dbReference type="OrthoDB" id="2569619at2"/>
<dbReference type="Gene3D" id="2.60.120.10">
    <property type="entry name" value="Jelly Rolls"/>
    <property type="match status" value="1"/>
</dbReference>
<dbReference type="STRING" id="400092.PKOR_03170"/>
<dbReference type="AlphaFoldDB" id="A0A0E3ZEI2"/>
<sequence>MKRHKQFTPLVIIDRLAEKWPPYEHGHNYYELIYIKEGSGFHHLNDSKLEYGKGDVFVLTPSDSHYFMIDVPTKFISVRFTDFKVQRGLNASYNWSREINLLNSRVVRNSKVLLTELDKALTTHIFSILYSVRENIMENESLIYLQVQSLLAIIKRSLPAAMEAKAIASKAGQQSRLEQLISYIHEHITQPHLLQTAQLANSFCMPQTYIGAYFKRKMDITLKDYINQCRQTLIERRLRSGEYTMKEIVSEFGFTDESHLNKFFKRHRGVSPSEFRKQ</sequence>
<evidence type="ECO:0000256" key="3">
    <source>
        <dbReference type="ARBA" id="ARBA00023163"/>
    </source>
</evidence>
<dbReference type="InterPro" id="IPR009057">
    <property type="entry name" value="Homeodomain-like_sf"/>
</dbReference>
<feature type="domain" description="HTH araC/xylS-type" evidence="4">
    <location>
        <begin position="178"/>
        <end position="278"/>
    </location>
</feature>
<keyword evidence="6" id="KW-1185">Reference proteome</keyword>
<keyword evidence="3" id="KW-0804">Transcription</keyword>
<evidence type="ECO:0000313" key="6">
    <source>
        <dbReference type="Proteomes" id="UP000033109"/>
    </source>
</evidence>
<dbReference type="InterPro" id="IPR018060">
    <property type="entry name" value="HTH_AraC"/>
</dbReference>
<accession>A0A0E3ZEI2</accession>
<dbReference type="InterPro" id="IPR003313">
    <property type="entry name" value="AraC-bd"/>
</dbReference>
<dbReference type="HOGENOM" id="CLU_000445_88_3_10"/>
<keyword evidence="2" id="KW-0238">DNA-binding</keyword>
<dbReference type="PROSITE" id="PS01124">
    <property type="entry name" value="HTH_ARAC_FAMILY_2"/>
    <property type="match status" value="1"/>
</dbReference>
<dbReference type="RefSeq" id="WP_046309092.1">
    <property type="nucleotide sequence ID" value="NZ_CBCSCY010000037.1"/>
</dbReference>
<dbReference type="SUPFAM" id="SSF51215">
    <property type="entry name" value="Regulatory protein AraC"/>
    <property type="match status" value="1"/>
</dbReference>
<protein>
    <recommendedName>
        <fullName evidence="4">HTH araC/xylS-type domain-containing protein</fullName>
    </recommendedName>
</protein>
<dbReference type="InterPro" id="IPR014710">
    <property type="entry name" value="RmlC-like_jellyroll"/>
</dbReference>
<keyword evidence="1" id="KW-0805">Transcription regulation</keyword>
<organism evidence="5 6">
    <name type="scientific">Pontibacter korlensis</name>
    <dbReference type="NCBI Taxonomy" id="400092"/>
    <lineage>
        <taxon>Bacteria</taxon>
        <taxon>Pseudomonadati</taxon>
        <taxon>Bacteroidota</taxon>
        <taxon>Cytophagia</taxon>
        <taxon>Cytophagales</taxon>
        <taxon>Hymenobacteraceae</taxon>
        <taxon>Pontibacter</taxon>
    </lineage>
</organism>
<evidence type="ECO:0000256" key="1">
    <source>
        <dbReference type="ARBA" id="ARBA00023015"/>
    </source>
</evidence>
<dbReference type="Pfam" id="PF12833">
    <property type="entry name" value="HTH_18"/>
    <property type="match status" value="1"/>
</dbReference>
<dbReference type="EMBL" id="CP009621">
    <property type="protein sequence ID" value="AKD02314.1"/>
    <property type="molecule type" value="Genomic_DNA"/>
</dbReference>
<dbReference type="PANTHER" id="PTHR43280:SF28">
    <property type="entry name" value="HTH-TYPE TRANSCRIPTIONAL ACTIVATOR RHAS"/>
    <property type="match status" value="1"/>
</dbReference>
<dbReference type="Proteomes" id="UP000033109">
    <property type="component" value="Chromosome"/>
</dbReference>
<evidence type="ECO:0000256" key="2">
    <source>
        <dbReference type="ARBA" id="ARBA00023125"/>
    </source>
</evidence>
<dbReference type="KEGG" id="pko:PKOR_03170"/>
<evidence type="ECO:0000259" key="4">
    <source>
        <dbReference type="PROSITE" id="PS01124"/>
    </source>
</evidence>
<dbReference type="GO" id="GO:0043565">
    <property type="term" value="F:sequence-specific DNA binding"/>
    <property type="evidence" value="ECO:0007669"/>
    <property type="project" value="InterPro"/>
</dbReference>
<gene>
    <name evidence="5" type="ORF">PKOR_03170</name>
</gene>
<dbReference type="InterPro" id="IPR037923">
    <property type="entry name" value="HTH-like"/>
</dbReference>
<name>A0A0E3ZEI2_9BACT</name>
<evidence type="ECO:0000313" key="5">
    <source>
        <dbReference type="EMBL" id="AKD02314.1"/>
    </source>
</evidence>
<dbReference type="GO" id="GO:0003700">
    <property type="term" value="F:DNA-binding transcription factor activity"/>
    <property type="evidence" value="ECO:0007669"/>
    <property type="project" value="InterPro"/>
</dbReference>